<dbReference type="Gene3D" id="3.30.160.60">
    <property type="entry name" value="Classic Zinc Finger"/>
    <property type="match status" value="1"/>
</dbReference>
<gene>
    <name evidence="9" type="ORF">V1264_021498</name>
</gene>
<evidence type="ECO:0000256" key="2">
    <source>
        <dbReference type="ARBA" id="ARBA00022771"/>
    </source>
</evidence>
<keyword evidence="10" id="KW-1185">Reference proteome</keyword>
<dbReference type="SMART" id="SM00184">
    <property type="entry name" value="RING"/>
    <property type="match status" value="2"/>
</dbReference>
<dbReference type="PROSITE" id="PS00518">
    <property type="entry name" value="ZF_RING_1"/>
    <property type="match status" value="1"/>
</dbReference>
<evidence type="ECO:0000256" key="6">
    <source>
        <dbReference type="SAM" id="MobiDB-lite"/>
    </source>
</evidence>
<dbReference type="Pfam" id="PF22586">
    <property type="entry name" value="ANCHR-like_BBOX"/>
    <property type="match status" value="1"/>
</dbReference>
<feature type="compositionally biased region" description="Low complexity" evidence="6">
    <location>
        <begin position="367"/>
        <end position="378"/>
    </location>
</feature>
<evidence type="ECO:0000256" key="5">
    <source>
        <dbReference type="SAM" id="Coils"/>
    </source>
</evidence>
<dbReference type="PROSITE" id="PS50089">
    <property type="entry name" value="ZF_RING_2"/>
    <property type="match status" value="1"/>
</dbReference>
<dbReference type="InterPro" id="IPR047153">
    <property type="entry name" value="TRIM45/56/19-like"/>
</dbReference>
<dbReference type="PANTHER" id="PTHR25462:SF296">
    <property type="entry name" value="MEIOTIC P26, ISOFORM F"/>
    <property type="match status" value="1"/>
</dbReference>
<evidence type="ECO:0000259" key="8">
    <source>
        <dbReference type="PROSITE" id="PS50119"/>
    </source>
</evidence>
<dbReference type="Gene3D" id="3.30.40.10">
    <property type="entry name" value="Zinc/RING finger domain, C3HC4 (zinc finger)"/>
    <property type="match status" value="1"/>
</dbReference>
<keyword evidence="5" id="KW-0175">Coiled coil</keyword>
<evidence type="ECO:0000256" key="4">
    <source>
        <dbReference type="PROSITE-ProRule" id="PRU00024"/>
    </source>
</evidence>
<dbReference type="InterPro" id="IPR000315">
    <property type="entry name" value="Znf_B-box"/>
</dbReference>
<dbReference type="GO" id="GO:0008270">
    <property type="term" value="F:zinc ion binding"/>
    <property type="evidence" value="ECO:0007669"/>
    <property type="project" value="UniProtKB-KW"/>
</dbReference>
<dbReference type="Pfam" id="PF00097">
    <property type="entry name" value="zf-C3HC4"/>
    <property type="match status" value="1"/>
</dbReference>
<evidence type="ECO:0000313" key="9">
    <source>
        <dbReference type="EMBL" id="KAK7087447.1"/>
    </source>
</evidence>
<proteinExistence type="predicted"/>
<evidence type="ECO:0000313" key="10">
    <source>
        <dbReference type="Proteomes" id="UP001374579"/>
    </source>
</evidence>
<keyword evidence="3" id="KW-0862">Zinc</keyword>
<keyword evidence="1" id="KW-0479">Metal-binding</keyword>
<dbReference type="CDD" id="cd19756">
    <property type="entry name" value="Bbox2"/>
    <property type="match status" value="1"/>
</dbReference>
<evidence type="ECO:0000256" key="1">
    <source>
        <dbReference type="ARBA" id="ARBA00022723"/>
    </source>
</evidence>
<evidence type="ECO:0000256" key="3">
    <source>
        <dbReference type="ARBA" id="ARBA00022833"/>
    </source>
</evidence>
<feature type="region of interest" description="Disordered" evidence="6">
    <location>
        <begin position="352"/>
        <end position="384"/>
    </location>
</feature>
<feature type="domain" description="B box-type" evidence="8">
    <location>
        <begin position="94"/>
        <end position="141"/>
    </location>
</feature>
<dbReference type="SUPFAM" id="SSF57845">
    <property type="entry name" value="B-box zinc-binding domain"/>
    <property type="match status" value="1"/>
</dbReference>
<dbReference type="EMBL" id="JBAMIC010004070">
    <property type="protein sequence ID" value="KAK7087447.1"/>
    <property type="molecule type" value="Genomic_DNA"/>
</dbReference>
<dbReference type="AlphaFoldDB" id="A0AAN9AIF7"/>
<name>A0AAN9AIF7_9CAEN</name>
<feature type="coiled-coil region" evidence="5">
    <location>
        <begin position="202"/>
        <end position="229"/>
    </location>
</feature>
<evidence type="ECO:0000259" key="7">
    <source>
        <dbReference type="PROSITE" id="PS50089"/>
    </source>
</evidence>
<dbReference type="SUPFAM" id="SSF57850">
    <property type="entry name" value="RING/U-box"/>
    <property type="match status" value="1"/>
</dbReference>
<reference evidence="9 10" key="1">
    <citation type="submission" date="2024-02" db="EMBL/GenBank/DDBJ databases">
        <title>Chromosome-scale genome assembly of the rough periwinkle Littorina saxatilis.</title>
        <authorList>
            <person name="De Jode A."/>
            <person name="Faria R."/>
            <person name="Formenti G."/>
            <person name="Sims Y."/>
            <person name="Smith T.P."/>
            <person name="Tracey A."/>
            <person name="Wood J.M.D."/>
            <person name="Zagrodzka Z.B."/>
            <person name="Johannesson K."/>
            <person name="Butlin R.K."/>
            <person name="Leder E.H."/>
        </authorList>
    </citation>
    <scope>NUCLEOTIDE SEQUENCE [LARGE SCALE GENOMIC DNA]</scope>
    <source>
        <strain evidence="9">Snail1</strain>
        <tissue evidence="9">Muscle</tissue>
    </source>
</reference>
<dbReference type="InterPro" id="IPR018957">
    <property type="entry name" value="Znf_C3HC4_RING-type"/>
</dbReference>
<dbReference type="Pfam" id="PF00643">
    <property type="entry name" value="zf-B_box"/>
    <property type="match status" value="1"/>
</dbReference>
<protein>
    <submittedName>
        <fullName evidence="9">Uncharacterized protein</fullName>
    </submittedName>
</protein>
<dbReference type="InterPro" id="IPR001841">
    <property type="entry name" value="Znf_RING"/>
</dbReference>
<dbReference type="InterPro" id="IPR013083">
    <property type="entry name" value="Znf_RING/FYVE/PHD"/>
</dbReference>
<dbReference type="Gene3D" id="4.10.830.40">
    <property type="match status" value="1"/>
</dbReference>
<feature type="domain" description="RING-type" evidence="7">
    <location>
        <begin position="15"/>
        <end position="56"/>
    </location>
</feature>
<keyword evidence="2 4" id="KW-0863">Zinc-finger</keyword>
<accession>A0AAN9AIF7</accession>
<dbReference type="Proteomes" id="UP001374579">
    <property type="component" value="Unassembled WGS sequence"/>
</dbReference>
<dbReference type="InterPro" id="IPR017907">
    <property type="entry name" value="Znf_RING_CS"/>
</dbReference>
<sequence>MAAASATSSSELPECPVCHDGYQEPKILPCTHLVCKECVVSWLQKAGVKRGCPLCRAPILPSTNRGQGDTDTLVNDLPTDLATMALVDSHNMLSGQHVCVVCDDNTAATSFCLQCDIKLCKKCSKGHAKFPSMKNHKVEDLNKLTPQRLAEINRSTCNVHDDRPAEVYCSSHRELICMLCATTNHRSCAEVKAIPDVATEKRRELEQQAQRLRDRATALAAQIKESKDTLKVMRKKANDTFDDLEQCMKKRRQEVNTLIKAEEDAAMSSLADLEKWRAALALNAASVGNVVQSASGGALLGMMEGLTSRLDDLESQTGTTPKMEVTDLTLTFQKLDQLKADIASLGQITKPTTTTTTSHQPIQPVPATTTATSATTPRTAHKPRGAELARVLKVGDRVKLNFTGWRSKYLFTVKKNLNVQFHKGTVTAIPSRLAVQRGRDPQGNVDVQWDGGHEGCNPMGHNGQYYLDLL</sequence>
<comment type="caution">
    <text evidence="9">The sequence shown here is derived from an EMBL/GenBank/DDBJ whole genome shotgun (WGS) entry which is preliminary data.</text>
</comment>
<dbReference type="PANTHER" id="PTHR25462">
    <property type="entry name" value="BONUS, ISOFORM C-RELATED"/>
    <property type="match status" value="1"/>
</dbReference>
<feature type="domain" description="B box-type" evidence="8">
    <location>
        <begin position="152"/>
        <end position="196"/>
    </location>
</feature>
<dbReference type="PROSITE" id="PS50119">
    <property type="entry name" value="ZF_BBOX"/>
    <property type="match status" value="2"/>
</dbReference>
<organism evidence="9 10">
    <name type="scientific">Littorina saxatilis</name>
    <dbReference type="NCBI Taxonomy" id="31220"/>
    <lineage>
        <taxon>Eukaryota</taxon>
        <taxon>Metazoa</taxon>
        <taxon>Spiralia</taxon>
        <taxon>Lophotrochozoa</taxon>
        <taxon>Mollusca</taxon>
        <taxon>Gastropoda</taxon>
        <taxon>Caenogastropoda</taxon>
        <taxon>Littorinimorpha</taxon>
        <taxon>Littorinoidea</taxon>
        <taxon>Littorinidae</taxon>
        <taxon>Littorina</taxon>
    </lineage>
</organism>
<dbReference type="SMART" id="SM00336">
    <property type="entry name" value="BBOX"/>
    <property type="match status" value="2"/>
</dbReference>